<evidence type="ECO:0000313" key="2">
    <source>
        <dbReference type="EMBL" id="NCS91403.1"/>
    </source>
</evidence>
<dbReference type="AlphaFoldDB" id="A0A8J7YYQ7"/>
<dbReference type="EMBL" id="JAACQH010000055">
    <property type="protein sequence ID" value="NCS91403.1"/>
    <property type="molecule type" value="Genomic_DNA"/>
</dbReference>
<evidence type="ECO:0000313" key="1">
    <source>
        <dbReference type="EMBL" id="NCN65257.1"/>
    </source>
</evidence>
<organism evidence="2 3">
    <name type="scientific">Candidatus Altarchaeum hamiconexum</name>
    <dbReference type="NCBI Taxonomy" id="1803513"/>
    <lineage>
        <taxon>Archaea</taxon>
        <taxon>Candidatus Altarchaeota</taxon>
        <taxon>Candidatus Altiarchaeia</taxon>
        <taxon>Candidatus Altarchaeales</taxon>
        <taxon>Candidatus Altarchaeaceae</taxon>
        <taxon>Candidatus Altarchaeum</taxon>
    </lineage>
</organism>
<dbReference type="EMBL" id="JAACVF010000107">
    <property type="protein sequence ID" value="NCN65257.1"/>
    <property type="molecule type" value="Genomic_DNA"/>
</dbReference>
<dbReference type="Proteomes" id="UP000768163">
    <property type="component" value="Unassembled WGS sequence"/>
</dbReference>
<comment type="caution">
    <text evidence="2">The sequence shown here is derived from an EMBL/GenBank/DDBJ whole genome shotgun (WGS) entry which is preliminary data.</text>
</comment>
<protein>
    <submittedName>
        <fullName evidence="2">Uncharacterized protein</fullName>
    </submittedName>
</protein>
<dbReference type="Proteomes" id="UP000738826">
    <property type="component" value="Unassembled WGS sequence"/>
</dbReference>
<evidence type="ECO:0000313" key="3">
    <source>
        <dbReference type="Proteomes" id="UP000738826"/>
    </source>
</evidence>
<name>A0A8J7YYQ7_9ARCH</name>
<reference evidence="2" key="1">
    <citation type="submission" date="2019-11" db="EMBL/GenBank/DDBJ databases">
        <title>Lipid analysis of CO2-rich subsurface aquifers suggests an autotrophy-based deep biosphere with lysolipids enriched in CPR bacteria.</title>
        <authorList>
            <person name="Probst A.J."/>
            <person name="Elling F.J."/>
            <person name="Castelle C.J."/>
            <person name="Zhu Q."/>
            <person name="Elvert M."/>
            <person name="Birarda G."/>
            <person name="Holman H.-Y."/>
            <person name="Lane K.R."/>
            <person name="Ladd B."/>
            <person name="Ryan M.C."/>
            <person name="Woyke T."/>
            <person name="Hinrichs K.-U."/>
            <person name="Banfield J.F."/>
        </authorList>
    </citation>
    <scope>NUCLEOTIDE SEQUENCE</scope>
    <source>
        <strain evidence="1">CG_2015-01_33_1645</strain>
        <strain evidence="2">CG_2015-04_33_537</strain>
    </source>
</reference>
<proteinExistence type="predicted"/>
<accession>A0A8J7YYQ7</accession>
<gene>
    <name evidence="2" type="ORF">GW779_03185</name>
    <name evidence="1" type="ORF">GW910_04225</name>
</gene>
<sequence>MDPGSYLTAVEWFKKTMLNSILHVNSECVNKTKIFRELDEIEDRKKINRKIPIPNVKRKR</sequence>